<dbReference type="PROSITE" id="PS50111">
    <property type="entry name" value="CHEMOTAXIS_TRANSDUC_2"/>
    <property type="match status" value="1"/>
</dbReference>
<evidence type="ECO:0000313" key="11">
    <source>
        <dbReference type="Proteomes" id="UP000199050"/>
    </source>
</evidence>
<dbReference type="Pfam" id="PF12729">
    <property type="entry name" value="4HB_MCP_1"/>
    <property type="match status" value="1"/>
</dbReference>
<dbReference type="Pfam" id="PF00672">
    <property type="entry name" value="HAMP"/>
    <property type="match status" value="1"/>
</dbReference>
<dbReference type="RefSeq" id="WP_167360807.1">
    <property type="nucleotide sequence ID" value="NZ_CBCSKY010000089.1"/>
</dbReference>
<dbReference type="PROSITE" id="PS50885">
    <property type="entry name" value="HAMP"/>
    <property type="match status" value="1"/>
</dbReference>
<dbReference type="Pfam" id="PF00015">
    <property type="entry name" value="MCPsignal"/>
    <property type="match status" value="1"/>
</dbReference>
<comment type="similarity">
    <text evidence="5">Belongs to the methyl-accepting chemotaxis (MCP) protein family.</text>
</comment>
<dbReference type="Gene3D" id="1.10.287.950">
    <property type="entry name" value="Methyl-accepting chemotaxis protein"/>
    <property type="match status" value="1"/>
</dbReference>
<dbReference type="InterPro" id="IPR024478">
    <property type="entry name" value="HlyB_4HB_MCP"/>
</dbReference>
<dbReference type="CDD" id="cd06225">
    <property type="entry name" value="HAMP"/>
    <property type="match status" value="1"/>
</dbReference>
<comment type="subcellular location">
    <subcellularLocation>
        <location evidence="1">Cell membrane</location>
    </subcellularLocation>
</comment>
<dbReference type="GO" id="GO:0007165">
    <property type="term" value="P:signal transduction"/>
    <property type="evidence" value="ECO:0007669"/>
    <property type="project" value="UniProtKB-KW"/>
</dbReference>
<evidence type="ECO:0000256" key="5">
    <source>
        <dbReference type="ARBA" id="ARBA00029447"/>
    </source>
</evidence>
<dbReference type="SMART" id="SM00304">
    <property type="entry name" value="HAMP"/>
    <property type="match status" value="1"/>
</dbReference>
<dbReference type="PANTHER" id="PTHR32089:SF112">
    <property type="entry name" value="LYSOZYME-LIKE PROTEIN-RELATED"/>
    <property type="match status" value="1"/>
</dbReference>
<evidence type="ECO:0000256" key="6">
    <source>
        <dbReference type="PROSITE-ProRule" id="PRU00284"/>
    </source>
</evidence>
<organism evidence="10 11">
    <name type="scientific">Paenibacillus typhae</name>
    <dbReference type="NCBI Taxonomy" id="1174501"/>
    <lineage>
        <taxon>Bacteria</taxon>
        <taxon>Bacillati</taxon>
        <taxon>Bacillota</taxon>
        <taxon>Bacilli</taxon>
        <taxon>Bacillales</taxon>
        <taxon>Paenibacillaceae</taxon>
        <taxon>Paenibacillus</taxon>
    </lineage>
</organism>
<feature type="domain" description="Methyl-accepting transducer" evidence="8">
    <location>
        <begin position="305"/>
        <end position="555"/>
    </location>
</feature>
<dbReference type="PANTHER" id="PTHR32089">
    <property type="entry name" value="METHYL-ACCEPTING CHEMOTAXIS PROTEIN MCPB"/>
    <property type="match status" value="1"/>
</dbReference>
<name>A0A1G9H5K2_9BACL</name>
<accession>A0A1G9H5K2</accession>
<dbReference type="GO" id="GO:0005886">
    <property type="term" value="C:plasma membrane"/>
    <property type="evidence" value="ECO:0007669"/>
    <property type="project" value="UniProtKB-SubCell"/>
</dbReference>
<evidence type="ECO:0000256" key="3">
    <source>
        <dbReference type="ARBA" id="ARBA00023136"/>
    </source>
</evidence>
<dbReference type="Proteomes" id="UP000199050">
    <property type="component" value="Unassembled WGS sequence"/>
</dbReference>
<evidence type="ECO:0000256" key="1">
    <source>
        <dbReference type="ARBA" id="ARBA00004236"/>
    </source>
</evidence>
<sequence>MGKERNRMESVLMQTKGTMKKVMEARKKSVGAKIATGYAALALLVLLIGGTSLYQMYNMQENTGEIVEKAIPALNQVHDINYYTEHIMALSMQHILNTDGTEKANLEEQRAQTIRKVADIMKLYRESLNGDTGLEQLSALSDKWNEYMTINNQAIRLSDEGNEELALEVSQKGIKAFNAMQIDLEALVKHSQEDAEQEGRRSEDAFHTSLTIISIIILLVLLIIGLINMVIRKTIINPIKAVTAHLQRIAEGDLTSEDTLIRNEDEIGRLAKTANDTNRTLLAIVGQIRNVSGLIALQGDELVRTVSGTKEGSSQIAVTMEELANAAGSQAESAVEASKAVEDLNKLISDFAGKGNELLQHSDQVRTKGERGRALMESSVAQMGQIAEVVSQSMDTVEELNRKNEGIFRLVGSIRSISEQTHLLAINAAIEAARAGDSGRGFAVVAQEVRKLSEDVQQTVSEITSITQGIQADSREMVEQLREGVLKTEEGGRQILETGSALADINRSVDVMAVTIDNMGGDIRKMAGASETMNEFSQHISALAQQSAAGVEETSASANEQVQATSAVAAGIGQLRSRLVELEESVTRFRI</sequence>
<feature type="transmembrane region" description="Helical" evidence="7">
    <location>
        <begin position="210"/>
        <end position="231"/>
    </location>
</feature>
<dbReference type="Gene3D" id="6.10.340.10">
    <property type="match status" value="1"/>
</dbReference>
<dbReference type="SMART" id="SM00283">
    <property type="entry name" value="MA"/>
    <property type="match status" value="1"/>
</dbReference>
<feature type="domain" description="HAMP" evidence="9">
    <location>
        <begin position="233"/>
        <end position="286"/>
    </location>
</feature>
<dbReference type="STRING" id="1174501.SAMN05216192_17213"/>
<proteinExistence type="inferred from homology"/>
<dbReference type="SUPFAM" id="SSF58104">
    <property type="entry name" value="Methyl-accepting chemotaxis protein (MCP) signaling domain"/>
    <property type="match status" value="1"/>
</dbReference>
<dbReference type="AlphaFoldDB" id="A0A1G9H5K2"/>
<evidence type="ECO:0000256" key="7">
    <source>
        <dbReference type="SAM" id="Phobius"/>
    </source>
</evidence>
<evidence type="ECO:0000256" key="4">
    <source>
        <dbReference type="ARBA" id="ARBA00023224"/>
    </source>
</evidence>
<keyword evidence="3 7" id="KW-0472">Membrane</keyword>
<protein>
    <submittedName>
        <fullName evidence="10">Methyl-accepting chemotaxis protein</fullName>
    </submittedName>
</protein>
<keyword evidence="7" id="KW-1133">Transmembrane helix</keyword>
<dbReference type="EMBL" id="FNDX01000072">
    <property type="protein sequence ID" value="SDL08165.1"/>
    <property type="molecule type" value="Genomic_DNA"/>
</dbReference>
<keyword evidence="7" id="KW-0812">Transmembrane</keyword>
<evidence type="ECO:0000259" key="8">
    <source>
        <dbReference type="PROSITE" id="PS50111"/>
    </source>
</evidence>
<dbReference type="InterPro" id="IPR004089">
    <property type="entry name" value="MCPsignal_dom"/>
</dbReference>
<evidence type="ECO:0000259" key="9">
    <source>
        <dbReference type="PROSITE" id="PS50885"/>
    </source>
</evidence>
<evidence type="ECO:0000256" key="2">
    <source>
        <dbReference type="ARBA" id="ARBA00022475"/>
    </source>
</evidence>
<reference evidence="11" key="1">
    <citation type="submission" date="2016-10" db="EMBL/GenBank/DDBJ databases">
        <authorList>
            <person name="Varghese N."/>
            <person name="Submissions S."/>
        </authorList>
    </citation>
    <scope>NUCLEOTIDE SEQUENCE [LARGE SCALE GENOMIC DNA]</scope>
    <source>
        <strain evidence="11">CGMCC 1.11012</strain>
    </source>
</reference>
<gene>
    <name evidence="10" type="ORF">SAMN05216192_17213</name>
</gene>
<keyword evidence="2" id="KW-1003">Cell membrane</keyword>
<dbReference type="InterPro" id="IPR003660">
    <property type="entry name" value="HAMP_dom"/>
</dbReference>
<evidence type="ECO:0000313" key="10">
    <source>
        <dbReference type="EMBL" id="SDL08165.1"/>
    </source>
</evidence>
<keyword evidence="4 6" id="KW-0807">Transducer</keyword>
<keyword evidence="11" id="KW-1185">Reference proteome</keyword>